<reference evidence="5" key="1">
    <citation type="journal article" date="2020" name="Fungal Divers.">
        <title>Resolving the Mortierellaceae phylogeny through synthesis of multi-gene phylogenetics and phylogenomics.</title>
        <authorList>
            <person name="Vandepol N."/>
            <person name="Liber J."/>
            <person name="Desiro A."/>
            <person name="Na H."/>
            <person name="Kennedy M."/>
            <person name="Barry K."/>
            <person name="Grigoriev I.V."/>
            <person name="Miller A.N."/>
            <person name="O'Donnell K."/>
            <person name="Stajich J.E."/>
            <person name="Bonito G."/>
        </authorList>
    </citation>
    <scope>NUCLEOTIDE SEQUENCE</scope>
    <source>
        <strain evidence="5">MES-2147</strain>
    </source>
</reference>
<keyword evidence="2" id="KW-0067">ATP-binding</keyword>
<feature type="compositionally biased region" description="Low complexity" evidence="3">
    <location>
        <begin position="7"/>
        <end position="20"/>
    </location>
</feature>
<evidence type="ECO:0000313" key="6">
    <source>
        <dbReference type="Proteomes" id="UP000749646"/>
    </source>
</evidence>
<dbReference type="AlphaFoldDB" id="A0A9P6MF96"/>
<feature type="domain" description="AMPK C-terminal adenylate sensor" evidence="4">
    <location>
        <begin position="29"/>
        <end position="93"/>
    </location>
</feature>
<name>A0A9P6MF96_9FUNG</name>
<evidence type="ECO:0000256" key="2">
    <source>
        <dbReference type="ARBA" id="ARBA00022840"/>
    </source>
</evidence>
<proteinExistence type="predicted"/>
<dbReference type="InterPro" id="IPR028375">
    <property type="entry name" value="KA1/Ssp2_C"/>
</dbReference>
<sequence length="96" mass="10802">MSGAGSGKEATSAGATAAAAQRRIKARPKWYFGIRSRSAPKEVMAEIHRALSNLSMKWKIINAYHLRAKYEYAEGFEVKIELQLYLLDSEHYLGLQ</sequence>
<evidence type="ECO:0000256" key="3">
    <source>
        <dbReference type="SAM" id="MobiDB-lite"/>
    </source>
</evidence>
<feature type="region of interest" description="Disordered" evidence="3">
    <location>
        <begin position="1"/>
        <end position="20"/>
    </location>
</feature>
<keyword evidence="5" id="KW-0418">Kinase</keyword>
<feature type="non-terminal residue" evidence="5">
    <location>
        <position position="96"/>
    </location>
</feature>
<keyword evidence="6" id="KW-1185">Reference proteome</keyword>
<evidence type="ECO:0000259" key="4">
    <source>
        <dbReference type="Pfam" id="PF16579"/>
    </source>
</evidence>
<organism evidence="5 6">
    <name type="scientific">Modicella reniformis</name>
    <dbReference type="NCBI Taxonomy" id="1440133"/>
    <lineage>
        <taxon>Eukaryota</taxon>
        <taxon>Fungi</taxon>
        <taxon>Fungi incertae sedis</taxon>
        <taxon>Mucoromycota</taxon>
        <taxon>Mortierellomycotina</taxon>
        <taxon>Mortierellomycetes</taxon>
        <taxon>Mortierellales</taxon>
        <taxon>Mortierellaceae</taxon>
        <taxon>Modicella</taxon>
    </lineage>
</organism>
<dbReference type="EMBL" id="JAAAHW010001136">
    <property type="protein sequence ID" value="KAF9996615.1"/>
    <property type="molecule type" value="Genomic_DNA"/>
</dbReference>
<dbReference type="Gene3D" id="3.30.310.80">
    <property type="entry name" value="Kinase associated domain 1, KA1"/>
    <property type="match status" value="1"/>
</dbReference>
<protein>
    <submittedName>
        <fullName evidence="5">Protein kinase, AMP-activated, alpha 2 catalytic subunit</fullName>
    </submittedName>
</protein>
<dbReference type="InterPro" id="IPR032270">
    <property type="entry name" value="AMPK_C"/>
</dbReference>
<evidence type="ECO:0000256" key="1">
    <source>
        <dbReference type="ARBA" id="ARBA00022741"/>
    </source>
</evidence>
<dbReference type="OrthoDB" id="193931at2759"/>
<keyword evidence="5" id="KW-0808">Transferase</keyword>
<dbReference type="Proteomes" id="UP000749646">
    <property type="component" value="Unassembled WGS sequence"/>
</dbReference>
<accession>A0A9P6MF96</accession>
<dbReference type="Pfam" id="PF16579">
    <property type="entry name" value="AdenylateSensor"/>
    <property type="match status" value="1"/>
</dbReference>
<keyword evidence="1" id="KW-0547">Nucleotide-binding</keyword>
<comment type="caution">
    <text evidence="5">The sequence shown here is derived from an EMBL/GenBank/DDBJ whole genome shotgun (WGS) entry which is preliminary data.</text>
</comment>
<dbReference type="GO" id="GO:0005524">
    <property type="term" value="F:ATP binding"/>
    <property type="evidence" value="ECO:0007669"/>
    <property type="project" value="UniProtKB-KW"/>
</dbReference>
<dbReference type="SUPFAM" id="SSF103243">
    <property type="entry name" value="KA1-like"/>
    <property type="match status" value="1"/>
</dbReference>
<gene>
    <name evidence="5" type="primary">PRKAA2</name>
    <name evidence="5" type="ORF">BGZ65_007799</name>
</gene>
<dbReference type="GO" id="GO:0016301">
    <property type="term" value="F:kinase activity"/>
    <property type="evidence" value="ECO:0007669"/>
    <property type="project" value="UniProtKB-KW"/>
</dbReference>
<evidence type="ECO:0000313" key="5">
    <source>
        <dbReference type="EMBL" id="KAF9996615.1"/>
    </source>
</evidence>